<name>A0A6J4UBE5_9BACT</name>
<sequence>AAERPPWSRARQSREARAQSCVV</sequence>
<evidence type="ECO:0000256" key="1">
    <source>
        <dbReference type="SAM" id="MobiDB-lite"/>
    </source>
</evidence>
<accession>A0A6J4UBE5</accession>
<reference evidence="2" key="1">
    <citation type="submission" date="2020-02" db="EMBL/GenBank/DDBJ databases">
        <authorList>
            <person name="Meier V. D."/>
        </authorList>
    </citation>
    <scope>NUCLEOTIDE SEQUENCE</scope>
    <source>
        <strain evidence="2">AVDCRST_MAG88</strain>
    </source>
</reference>
<gene>
    <name evidence="2" type="ORF">AVDCRST_MAG88-366</name>
</gene>
<protein>
    <submittedName>
        <fullName evidence="2">Uncharacterized protein</fullName>
    </submittedName>
</protein>
<feature type="non-terminal residue" evidence="2">
    <location>
        <position position="1"/>
    </location>
</feature>
<feature type="region of interest" description="Disordered" evidence="1">
    <location>
        <begin position="1"/>
        <end position="23"/>
    </location>
</feature>
<dbReference type="AlphaFoldDB" id="A0A6J4UBE5"/>
<feature type="non-terminal residue" evidence="2">
    <location>
        <position position="23"/>
    </location>
</feature>
<proteinExistence type="predicted"/>
<dbReference type="EMBL" id="CADCWM010000117">
    <property type="protein sequence ID" value="CAA9545468.1"/>
    <property type="molecule type" value="Genomic_DNA"/>
</dbReference>
<organism evidence="2">
    <name type="scientific">uncultured Thermomicrobiales bacterium</name>
    <dbReference type="NCBI Taxonomy" id="1645740"/>
    <lineage>
        <taxon>Bacteria</taxon>
        <taxon>Pseudomonadati</taxon>
        <taxon>Thermomicrobiota</taxon>
        <taxon>Thermomicrobia</taxon>
        <taxon>Thermomicrobiales</taxon>
        <taxon>environmental samples</taxon>
    </lineage>
</organism>
<evidence type="ECO:0000313" key="2">
    <source>
        <dbReference type="EMBL" id="CAA9545468.1"/>
    </source>
</evidence>